<evidence type="ECO:0000256" key="4">
    <source>
        <dbReference type="ARBA" id="ARBA00022692"/>
    </source>
</evidence>
<keyword evidence="3" id="KW-1003">Cell membrane</keyword>
<keyword evidence="6 7" id="KW-0472">Membrane</keyword>
<keyword evidence="2 7" id="KW-0813">Transport</keyword>
<organism evidence="9 10">
    <name type="scientific">Catenuloplanes atrovinosus</name>
    <dbReference type="NCBI Taxonomy" id="137266"/>
    <lineage>
        <taxon>Bacteria</taxon>
        <taxon>Bacillati</taxon>
        <taxon>Actinomycetota</taxon>
        <taxon>Actinomycetes</taxon>
        <taxon>Micromonosporales</taxon>
        <taxon>Micromonosporaceae</taxon>
        <taxon>Catenuloplanes</taxon>
    </lineage>
</organism>
<evidence type="ECO:0000313" key="10">
    <source>
        <dbReference type="Proteomes" id="UP001183643"/>
    </source>
</evidence>
<dbReference type="GO" id="GO:0005886">
    <property type="term" value="C:plasma membrane"/>
    <property type="evidence" value="ECO:0007669"/>
    <property type="project" value="UniProtKB-SubCell"/>
</dbReference>
<evidence type="ECO:0000256" key="6">
    <source>
        <dbReference type="ARBA" id="ARBA00023136"/>
    </source>
</evidence>
<feature type="transmembrane region" description="Helical" evidence="7">
    <location>
        <begin position="85"/>
        <end position="107"/>
    </location>
</feature>
<dbReference type="CDD" id="cd06261">
    <property type="entry name" value="TM_PBP2"/>
    <property type="match status" value="1"/>
</dbReference>
<feature type="transmembrane region" description="Helical" evidence="7">
    <location>
        <begin position="168"/>
        <end position="192"/>
    </location>
</feature>
<reference evidence="9" key="1">
    <citation type="submission" date="2023-07" db="EMBL/GenBank/DDBJ databases">
        <title>Sequencing the genomes of 1000 actinobacteria strains.</title>
        <authorList>
            <person name="Klenk H.-P."/>
        </authorList>
    </citation>
    <scope>NUCLEOTIDE SEQUENCE</scope>
    <source>
        <strain evidence="9">DSM 44707</strain>
    </source>
</reference>
<evidence type="ECO:0000256" key="1">
    <source>
        <dbReference type="ARBA" id="ARBA00004651"/>
    </source>
</evidence>
<comment type="caution">
    <text evidence="9">The sequence shown here is derived from an EMBL/GenBank/DDBJ whole genome shotgun (WGS) entry which is preliminary data.</text>
</comment>
<sequence length="307" mass="33382">MSTLPGLSRRRRRGPGAAPYLMAAPAVLLFIAFFLIPIGYAIWLSLHAMRVRGRGLGVRTEVFVGMENYLTAITDSAMYEALVRMLAYGVIMVPVTMGLALSFALMLDVPRAGLKGFSRLSIFLPYAVPGVIASVLWGFTYLPAVSPVHRASAEAGLPAPDFFGDVSIYFSIANIAVWGSVGFTMVVLYTALRAMPAEIYEAAKIDGASEWQIAWKIKIPLLAPALVMTSVFSLIGMLQVFSEPNTVKSMTNAITPDWVPLMRIYQQGFIENDIYLSAATSVLLALVTVALSLAALAVFRFRARRSS</sequence>
<keyword evidence="4 7" id="KW-0812">Transmembrane</keyword>
<dbReference type="Proteomes" id="UP001183643">
    <property type="component" value="Unassembled WGS sequence"/>
</dbReference>
<dbReference type="AlphaFoldDB" id="A0AAE4CAY6"/>
<keyword evidence="9" id="KW-0762">Sugar transport</keyword>
<name>A0AAE4CAY6_9ACTN</name>
<dbReference type="Gene3D" id="1.10.3720.10">
    <property type="entry name" value="MetI-like"/>
    <property type="match status" value="1"/>
</dbReference>
<dbReference type="InterPro" id="IPR035906">
    <property type="entry name" value="MetI-like_sf"/>
</dbReference>
<comment type="subcellular location">
    <subcellularLocation>
        <location evidence="1 7">Cell membrane</location>
        <topology evidence="1 7">Multi-pass membrane protein</topology>
    </subcellularLocation>
</comment>
<feature type="domain" description="ABC transmembrane type-1" evidence="8">
    <location>
        <begin position="82"/>
        <end position="295"/>
    </location>
</feature>
<accession>A0AAE4CAY6</accession>
<feature type="transmembrane region" description="Helical" evidence="7">
    <location>
        <begin position="20"/>
        <end position="43"/>
    </location>
</feature>
<dbReference type="GO" id="GO:0055085">
    <property type="term" value="P:transmembrane transport"/>
    <property type="evidence" value="ECO:0007669"/>
    <property type="project" value="InterPro"/>
</dbReference>
<feature type="transmembrane region" description="Helical" evidence="7">
    <location>
        <begin position="274"/>
        <end position="299"/>
    </location>
</feature>
<dbReference type="RefSeq" id="WP_310365579.1">
    <property type="nucleotide sequence ID" value="NZ_JAVDYB010000001.1"/>
</dbReference>
<dbReference type="InterPro" id="IPR000515">
    <property type="entry name" value="MetI-like"/>
</dbReference>
<dbReference type="PANTHER" id="PTHR43227:SF8">
    <property type="entry name" value="DIACETYLCHITOBIOSE UPTAKE SYSTEM PERMEASE PROTEIN DASB"/>
    <property type="match status" value="1"/>
</dbReference>
<evidence type="ECO:0000256" key="3">
    <source>
        <dbReference type="ARBA" id="ARBA00022475"/>
    </source>
</evidence>
<gene>
    <name evidence="9" type="ORF">J2S41_001848</name>
</gene>
<keyword evidence="5 7" id="KW-1133">Transmembrane helix</keyword>
<dbReference type="InterPro" id="IPR050809">
    <property type="entry name" value="UgpAE/MalFG_permease"/>
</dbReference>
<evidence type="ECO:0000256" key="5">
    <source>
        <dbReference type="ARBA" id="ARBA00022989"/>
    </source>
</evidence>
<dbReference type="PANTHER" id="PTHR43227">
    <property type="entry name" value="BLL4140 PROTEIN"/>
    <property type="match status" value="1"/>
</dbReference>
<evidence type="ECO:0000256" key="7">
    <source>
        <dbReference type="RuleBase" id="RU363032"/>
    </source>
</evidence>
<dbReference type="PROSITE" id="PS50928">
    <property type="entry name" value="ABC_TM1"/>
    <property type="match status" value="1"/>
</dbReference>
<feature type="transmembrane region" description="Helical" evidence="7">
    <location>
        <begin position="119"/>
        <end position="139"/>
    </location>
</feature>
<feature type="transmembrane region" description="Helical" evidence="7">
    <location>
        <begin position="221"/>
        <end position="241"/>
    </location>
</feature>
<dbReference type="SUPFAM" id="SSF161098">
    <property type="entry name" value="MetI-like"/>
    <property type="match status" value="1"/>
</dbReference>
<protein>
    <submittedName>
        <fullName evidence="9">Multiple sugar transport system permease protein</fullName>
    </submittedName>
</protein>
<proteinExistence type="inferred from homology"/>
<comment type="similarity">
    <text evidence="7">Belongs to the binding-protein-dependent transport system permease family.</text>
</comment>
<evidence type="ECO:0000259" key="8">
    <source>
        <dbReference type="PROSITE" id="PS50928"/>
    </source>
</evidence>
<evidence type="ECO:0000256" key="2">
    <source>
        <dbReference type="ARBA" id="ARBA00022448"/>
    </source>
</evidence>
<dbReference type="Pfam" id="PF00528">
    <property type="entry name" value="BPD_transp_1"/>
    <property type="match status" value="1"/>
</dbReference>
<keyword evidence="10" id="KW-1185">Reference proteome</keyword>
<evidence type="ECO:0000313" key="9">
    <source>
        <dbReference type="EMBL" id="MDR7275070.1"/>
    </source>
</evidence>
<dbReference type="EMBL" id="JAVDYB010000001">
    <property type="protein sequence ID" value="MDR7275070.1"/>
    <property type="molecule type" value="Genomic_DNA"/>
</dbReference>